<reference evidence="1" key="1">
    <citation type="submission" date="2020-04" db="EMBL/GenBank/DDBJ databases">
        <authorList>
            <person name="Chiriac C."/>
            <person name="Salcher M."/>
            <person name="Ghai R."/>
            <person name="Kavagutti S V."/>
        </authorList>
    </citation>
    <scope>NUCLEOTIDE SEQUENCE</scope>
</reference>
<gene>
    <name evidence="1" type="ORF">UFOVP253_23</name>
</gene>
<sequence>MQVMKQHTIIVAVVVVATVALAGAGLYHYQHTNKGISLQTALVQRDAARAAKAVSDEKLANLKQVTDYTASQNKAVIDSVCTSLKTTKVTNPSCK</sequence>
<proteinExistence type="predicted"/>
<organism evidence="1">
    <name type="scientific">uncultured Caudovirales phage</name>
    <dbReference type="NCBI Taxonomy" id="2100421"/>
    <lineage>
        <taxon>Viruses</taxon>
        <taxon>Duplodnaviria</taxon>
        <taxon>Heunggongvirae</taxon>
        <taxon>Uroviricota</taxon>
        <taxon>Caudoviricetes</taxon>
        <taxon>Peduoviridae</taxon>
        <taxon>Maltschvirus</taxon>
        <taxon>Maltschvirus maltsch</taxon>
    </lineage>
</organism>
<evidence type="ECO:0000313" key="1">
    <source>
        <dbReference type="EMBL" id="CAB4132466.1"/>
    </source>
</evidence>
<accession>A0A6J5LH32</accession>
<protein>
    <submittedName>
        <fullName evidence="1">Uncharacterized protein</fullName>
    </submittedName>
</protein>
<name>A0A6J5LH32_9CAUD</name>
<dbReference type="EMBL" id="LR796266">
    <property type="protein sequence ID" value="CAB4132466.1"/>
    <property type="molecule type" value="Genomic_DNA"/>
</dbReference>